<dbReference type="InterPro" id="IPR002048">
    <property type="entry name" value="EF_hand_dom"/>
</dbReference>
<protein>
    <submittedName>
        <fullName evidence="5">Unnamed protein product</fullName>
    </submittedName>
</protein>
<dbReference type="PRINTS" id="PR00625">
    <property type="entry name" value="JDOMAIN"/>
</dbReference>
<feature type="region of interest" description="Disordered" evidence="1">
    <location>
        <begin position="1"/>
        <end position="26"/>
    </location>
</feature>
<organism evidence="5 6">
    <name type="scientific">Phytophthora fragariaefolia</name>
    <dbReference type="NCBI Taxonomy" id="1490495"/>
    <lineage>
        <taxon>Eukaryota</taxon>
        <taxon>Sar</taxon>
        <taxon>Stramenopiles</taxon>
        <taxon>Oomycota</taxon>
        <taxon>Peronosporomycetes</taxon>
        <taxon>Peronosporales</taxon>
        <taxon>Peronosporaceae</taxon>
        <taxon>Phytophthora</taxon>
    </lineage>
</organism>
<evidence type="ECO:0000259" key="4">
    <source>
        <dbReference type="PROSITE" id="PS50222"/>
    </source>
</evidence>
<feature type="domain" description="EF-hand" evidence="4">
    <location>
        <begin position="1096"/>
        <end position="1131"/>
    </location>
</feature>
<dbReference type="SUPFAM" id="SSF46565">
    <property type="entry name" value="Chaperone J-domain"/>
    <property type="match status" value="1"/>
</dbReference>
<dbReference type="PROSITE" id="PS00636">
    <property type="entry name" value="DNAJ_1"/>
    <property type="match status" value="1"/>
</dbReference>
<keyword evidence="2" id="KW-1133">Transmembrane helix</keyword>
<dbReference type="InterPro" id="IPR018253">
    <property type="entry name" value="DnaJ_domain_CS"/>
</dbReference>
<feature type="compositionally biased region" description="Basic and acidic residues" evidence="1">
    <location>
        <begin position="1335"/>
        <end position="1367"/>
    </location>
</feature>
<evidence type="ECO:0000256" key="2">
    <source>
        <dbReference type="SAM" id="Phobius"/>
    </source>
</evidence>
<dbReference type="Pfam" id="PF00226">
    <property type="entry name" value="DnaJ"/>
    <property type="match status" value="1"/>
</dbReference>
<proteinExistence type="predicted"/>
<evidence type="ECO:0000313" key="5">
    <source>
        <dbReference type="EMBL" id="GMF26035.1"/>
    </source>
</evidence>
<keyword evidence="6" id="KW-1185">Reference proteome</keyword>
<dbReference type="PANTHER" id="PTHR24074">
    <property type="entry name" value="CO-CHAPERONE PROTEIN DJLA"/>
    <property type="match status" value="1"/>
</dbReference>
<accession>A0A9W6U4X5</accession>
<sequence length="1421" mass="154886">MASTSAVSRPDEKLRKESKRASQPKKRAWWWADAAVDGDRERAVATSETELLNAAVLCAALAATQSEPSTTDKQANGLATRELEMLLRKSPLPHSLQLPVLAFTPDYVLMQSELALFCAVRATKPADILQTVVGSAVPLSQPYVHRFGGARIHAPFWTRMQRLDLHDINQTARQAKKMLILCGHSIGGSIAQMGFCELVYQHLPTKMRLFLEKRDYDQQKRVEANDTSATATDGLDLRLMLQALSDDERDTVIRSIPPLLAIGFGAPYVGSTELASFISPLGLNEHMITFVNEFDCIPSILNVAQSAAMVAKTTERFLTITKATKTLVNLLPIQMQQRFVDLAATANTGTIPSASSAYLSMSLNILQNTFQKFRDFNLVKDIDYQYSPCGVYIFLAKSGSEYKLYSEPEAISQALHKENDSTSTLTGNAILQHLMSAYVDAVARRSNSIQINAAMDFYERLGVPRNATERQIRSAYKRLALKWHPDRWANNSTNPQEQASAEEIFKLLAESYEVLSDAEARKTYDAHLDDFHSLKDEFVRNGTVNGMTLDEAIATFRDVIDNLSGAVSKVKSGFSTPSSTVVNPLRTPSSVRSGLVPNNHDNIFAPDRIRVTRTVGIGADQQEQVLYLEPEEIIAGDVAAPTQAARSAKAGLRTVSVVGGAVAVGASVALIVNAWSQYSEMSRKKHQAAVVRDMPADCLLLLLEDHRNTQHMDTTQLLLRQADERKKKQDVSSLAVTKSTCEATDSAAKQCFVKGAQQALATLKQEEDEAEDELIEEFFDCATEYDNAATEAMAEEEFFDCIDLMDDVAAHFSDNALNEEKQMQQNEEKENGALSVTQQIVFPSGSTVNTPFGLATVEDWRDDELSAVVRFSSSKFMVGYIQKAAISRGASLAKATTCETLESKRVGLADRVISRYRLNAEASNTFKSLVAAGGDGALDSGIRAAGGVALANGMARTSSVLGGAVAAPLTIASILVDIGKEYYDYRKRYTDRKSLGVLSTTTEQLMMQDFRLKTGEVIASRTAAAAGAGIGAYSVASALGMWSTAGLAAGPVGIVAATSAAVVGGMLGFFAGSKAYSATTAGYFTSQQNAKEHIDRLELGARILFDEFDPEATGTISKEDCIKLMKKLYDAMGSISESGYERTMAVIQDESFEGPVTWGMFWEWVSTEAAGALRELEHEEAKKLSEPVAGETWWNSYMQYFSYLNSKKATPLVAQSNAVMYPSVTAVLKFDIMDSASSPSGGNEVHVDDDEEESLVLKAQVEFLVNNGHLTVGDAFQLREQLASDDPMLKDSARKTIAAMHEGLSDVAPDQSLVCEGFGFTGGDTMELPDDDEADIGKDASHPSDLKDSSSRKTDRVERKENTGPDERLDVMCSLMSTQGLQRFLQQQNILVSSGDEAPVRHEDLHCLALMAAPTSSTRPS</sequence>
<dbReference type="SMART" id="SM00271">
    <property type="entry name" value="DnaJ"/>
    <property type="match status" value="1"/>
</dbReference>
<dbReference type="PROSITE" id="PS50222">
    <property type="entry name" value="EF_HAND_2"/>
    <property type="match status" value="1"/>
</dbReference>
<dbReference type="CDD" id="cd06257">
    <property type="entry name" value="DnaJ"/>
    <property type="match status" value="1"/>
</dbReference>
<dbReference type="InterPro" id="IPR001623">
    <property type="entry name" value="DnaJ_domain"/>
</dbReference>
<dbReference type="EMBL" id="BSXT01000375">
    <property type="protein sequence ID" value="GMF26035.1"/>
    <property type="molecule type" value="Genomic_DNA"/>
</dbReference>
<dbReference type="FunFam" id="1.10.287.110:FF:000190">
    <property type="entry name" value="DnaJ domain containing protein, putative"/>
    <property type="match status" value="1"/>
</dbReference>
<evidence type="ECO:0000313" key="6">
    <source>
        <dbReference type="Proteomes" id="UP001165121"/>
    </source>
</evidence>
<feature type="domain" description="J" evidence="3">
    <location>
        <begin position="456"/>
        <end position="528"/>
    </location>
</feature>
<feature type="region of interest" description="Disordered" evidence="1">
    <location>
        <begin position="1324"/>
        <end position="1367"/>
    </location>
</feature>
<dbReference type="GO" id="GO:0005509">
    <property type="term" value="F:calcium ion binding"/>
    <property type="evidence" value="ECO:0007669"/>
    <property type="project" value="InterPro"/>
</dbReference>
<evidence type="ECO:0000259" key="3">
    <source>
        <dbReference type="PROSITE" id="PS50076"/>
    </source>
</evidence>
<dbReference type="Gene3D" id="1.10.287.110">
    <property type="entry name" value="DnaJ domain"/>
    <property type="match status" value="1"/>
</dbReference>
<gene>
    <name evidence="5" type="ORF">Pfra01_000481100</name>
</gene>
<comment type="caution">
    <text evidence="5">The sequence shown here is derived from an EMBL/GenBank/DDBJ whole genome shotgun (WGS) entry which is preliminary data.</text>
</comment>
<keyword evidence="2" id="KW-0812">Transmembrane</keyword>
<feature type="transmembrane region" description="Helical" evidence="2">
    <location>
        <begin position="1023"/>
        <end position="1042"/>
    </location>
</feature>
<dbReference type="OrthoDB" id="66964at2759"/>
<keyword evidence="2" id="KW-0472">Membrane</keyword>
<dbReference type="InterPro" id="IPR029058">
    <property type="entry name" value="AB_hydrolase_fold"/>
</dbReference>
<dbReference type="SUPFAM" id="SSF53474">
    <property type="entry name" value="alpha/beta-Hydrolases"/>
    <property type="match status" value="1"/>
</dbReference>
<feature type="compositionally biased region" description="Basic residues" evidence="1">
    <location>
        <begin position="16"/>
        <end position="26"/>
    </location>
</feature>
<feature type="transmembrane region" description="Helical" evidence="2">
    <location>
        <begin position="1048"/>
        <end position="1070"/>
    </location>
</feature>
<dbReference type="Gene3D" id="3.40.50.1820">
    <property type="entry name" value="alpha/beta hydrolase"/>
    <property type="match status" value="1"/>
</dbReference>
<dbReference type="InterPro" id="IPR050817">
    <property type="entry name" value="DjlA_DnaK_co-chaperone"/>
</dbReference>
<dbReference type="InterPro" id="IPR036869">
    <property type="entry name" value="J_dom_sf"/>
</dbReference>
<name>A0A9W6U4X5_9STRA</name>
<dbReference type="Proteomes" id="UP001165121">
    <property type="component" value="Unassembled WGS sequence"/>
</dbReference>
<dbReference type="PROSITE" id="PS50076">
    <property type="entry name" value="DNAJ_2"/>
    <property type="match status" value="1"/>
</dbReference>
<evidence type="ECO:0000256" key="1">
    <source>
        <dbReference type="SAM" id="MobiDB-lite"/>
    </source>
</evidence>
<reference evidence="5" key="1">
    <citation type="submission" date="2023-04" db="EMBL/GenBank/DDBJ databases">
        <title>Phytophthora fragariaefolia NBRC 109709.</title>
        <authorList>
            <person name="Ichikawa N."/>
            <person name="Sato H."/>
            <person name="Tonouchi N."/>
        </authorList>
    </citation>
    <scope>NUCLEOTIDE SEQUENCE</scope>
    <source>
        <strain evidence="5">NBRC 109709</strain>
    </source>
</reference>